<reference evidence="2" key="1">
    <citation type="journal article" date="2012" name="PLoS Genet.">
        <title>Comparative analysis of the genomes of two field isolates of the rice blast fungus Magnaporthe oryzae.</title>
        <authorList>
            <person name="Xue M."/>
            <person name="Yang J."/>
            <person name="Li Z."/>
            <person name="Hu S."/>
            <person name="Yao N."/>
            <person name="Dean R.A."/>
            <person name="Zhao W."/>
            <person name="Shen M."/>
            <person name="Zhang H."/>
            <person name="Li C."/>
            <person name="Liu L."/>
            <person name="Cao L."/>
            <person name="Xu X."/>
            <person name="Xing Y."/>
            <person name="Hsiang T."/>
            <person name="Zhang Z."/>
            <person name="Xu J.R."/>
            <person name="Peng Y.L."/>
        </authorList>
    </citation>
    <scope>NUCLEOTIDE SEQUENCE [LARGE SCALE GENOMIC DNA]</scope>
    <source>
        <strain evidence="2">P131</strain>
    </source>
</reference>
<keyword evidence="1" id="KW-0812">Transmembrane</keyword>
<evidence type="ECO:0000256" key="1">
    <source>
        <dbReference type="SAM" id="Phobius"/>
    </source>
</evidence>
<dbReference type="AlphaFoldDB" id="L7IRM3"/>
<keyword evidence="1" id="KW-0472">Membrane</keyword>
<organism>
    <name type="scientific">Pyricularia oryzae (strain P131)</name>
    <name type="common">Rice blast fungus</name>
    <name type="synonym">Magnaporthe oryzae</name>
    <dbReference type="NCBI Taxonomy" id="1143193"/>
    <lineage>
        <taxon>Eukaryota</taxon>
        <taxon>Fungi</taxon>
        <taxon>Dikarya</taxon>
        <taxon>Ascomycota</taxon>
        <taxon>Pezizomycotina</taxon>
        <taxon>Sordariomycetes</taxon>
        <taxon>Sordariomycetidae</taxon>
        <taxon>Magnaporthales</taxon>
        <taxon>Pyriculariaceae</taxon>
        <taxon>Pyricularia</taxon>
    </lineage>
</organism>
<gene>
    <name evidence="2" type="ORF">OOW_P131scaffold01678g4</name>
</gene>
<dbReference type="EMBL" id="JH795603">
    <property type="protein sequence ID" value="ELQ58239.1"/>
    <property type="molecule type" value="Genomic_DNA"/>
</dbReference>
<protein>
    <submittedName>
        <fullName evidence="2">Uncharacterized protein</fullName>
    </submittedName>
</protein>
<proteinExistence type="predicted"/>
<sequence>MKLTNGNNAIIYYILNIVIAGAESAIGSIVAGFFGRKVGVKVHIYSDEKVWVVGDAFLTVAPYINENIVTIIVL</sequence>
<evidence type="ECO:0000313" key="2">
    <source>
        <dbReference type="EMBL" id="ELQ58239.1"/>
    </source>
</evidence>
<accession>L7IRM3</accession>
<name>L7IRM3_PYRO1</name>
<feature type="transmembrane region" description="Helical" evidence="1">
    <location>
        <begin position="12"/>
        <end position="34"/>
    </location>
</feature>
<keyword evidence="1" id="KW-1133">Transmembrane helix</keyword>